<dbReference type="InterPro" id="IPR011006">
    <property type="entry name" value="CheY-like_superfamily"/>
</dbReference>
<name>A0A7L5DGI0_9BACT</name>
<gene>
    <name evidence="4" type="ORF">HH216_00280</name>
</gene>
<dbReference type="InterPro" id="IPR003362">
    <property type="entry name" value="Bact_transf"/>
</dbReference>
<dbReference type="AlphaFoldDB" id="A0A7L5DGI0"/>
<keyword evidence="2" id="KW-1133">Transmembrane helix</keyword>
<dbReference type="GO" id="GO:0016780">
    <property type="term" value="F:phosphotransferase activity, for other substituted phosphate groups"/>
    <property type="evidence" value="ECO:0007669"/>
    <property type="project" value="TreeGrafter"/>
</dbReference>
<evidence type="ECO:0000313" key="5">
    <source>
        <dbReference type="Proteomes" id="UP000501128"/>
    </source>
</evidence>
<feature type="transmembrane region" description="Helical" evidence="2">
    <location>
        <begin position="166"/>
        <end position="190"/>
    </location>
</feature>
<protein>
    <submittedName>
        <fullName evidence="4">Sugar transferase</fullName>
    </submittedName>
</protein>
<keyword evidence="5" id="KW-1185">Reference proteome</keyword>
<reference evidence="4 5" key="1">
    <citation type="submission" date="2020-04" db="EMBL/GenBank/DDBJ databases">
        <title>Genome sequencing of novel species.</title>
        <authorList>
            <person name="Heo J."/>
            <person name="Kim S.-J."/>
            <person name="Kim J.-S."/>
            <person name="Hong S.-B."/>
            <person name="Kwon S.-W."/>
        </authorList>
    </citation>
    <scope>NUCLEOTIDE SEQUENCE [LARGE SCALE GENOMIC DNA]</scope>
    <source>
        <strain evidence="4 5">CJU-R4</strain>
    </source>
</reference>
<evidence type="ECO:0000259" key="3">
    <source>
        <dbReference type="Pfam" id="PF02397"/>
    </source>
</evidence>
<evidence type="ECO:0000256" key="1">
    <source>
        <dbReference type="ARBA" id="ARBA00006464"/>
    </source>
</evidence>
<organism evidence="4 5">
    <name type="scientific">Spirosoma rhododendri</name>
    <dbReference type="NCBI Taxonomy" id="2728024"/>
    <lineage>
        <taxon>Bacteria</taxon>
        <taxon>Pseudomonadati</taxon>
        <taxon>Bacteroidota</taxon>
        <taxon>Cytophagia</taxon>
        <taxon>Cytophagales</taxon>
        <taxon>Cytophagaceae</taxon>
        <taxon>Spirosoma</taxon>
    </lineage>
</organism>
<accession>A0A7L5DGI0</accession>
<keyword evidence="4" id="KW-0808">Transferase</keyword>
<sequence length="405" mass="46505">MTVPKRVNKSPLTMSPYLERTMHTAFRVLYVDDSYAQISALRCLLHNEVKLSVAESAADALHQLTESYFIDLVVINETTMGRQLLDIINLCRMEQGFATMLLVDESTTDFNVQERGQPTVDIFPVDFDPDIVQKRVRYFIQKKAYRSQQPISDDLTKSTIPFGKRLFDIVLSATILLALTPLMLVVTLLIRLDSRGPIFYKSRRIGMGYRPFFMYKFRTMRTGADSMIQSMASQNMYSKARPAESRSEDRCERCLLQGSACQNPLFQDGKQVCERQYLDEQRNQATFMKFKADPRVTRLGKFLRNASIDELPQLVNILRGDMSFVGNRPLPPYEAEKLTQDDRVQRFAAPAGLTGLWQVTKRGRAGVSDQERMDLDAEYAQTYSLKTDLMILIRTSWALFQKENV</sequence>
<dbReference type="SUPFAM" id="SSF52172">
    <property type="entry name" value="CheY-like"/>
    <property type="match status" value="1"/>
</dbReference>
<dbReference type="EMBL" id="CP051677">
    <property type="protein sequence ID" value="QJD77025.1"/>
    <property type="molecule type" value="Genomic_DNA"/>
</dbReference>
<dbReference type="PANTHER" id="PTHR30576">
    <property type="entry name" value="COLANIC BIOSYNTHESIS UDP-GLUCOSE LIPID CARRIER TRANSFERASE"/>
    <property type="match status" value="1"/>
</dbReference>
<evidence type="ECO:0000313" key="4">
    <source>
        <dbReference type="EMBL" id="QJD77025.1"/>
    </source>
</evidence>
<dbReference type="KEGG" id="srho:HH216_00280"/>
<evidence type="ECO:0000256" key="2">
    <source>
        <dbReference type="SAM" id="Phobius"/>
    </source>
</evidence>
<keyword evidence="2" id="KW-0472">Membrane</keyword>
<dbReference type="Proteomes" id="UP000501128">
    <property type="component" value="Chromosome"/>
</dbReference>
<keyword evidence="2" id="KW-0812">Transmembrane</keyword>
<feature type="domain" description="Bacterial sugar transferase" evidence="3">
    <location>
        <begin position="164"/>
        <end position="400"/>
    </location>
</feature>
<proteinExistence type="inferred from homology"/>
<comment type="similarity">
    <text evidence="1">Belongs to the bacterial sugar transferase family.</text>
</comment>
<dbReference type="Pfam" id="PF02397">
    <property type="entry name" value="Bac_transf"/>
    <property type="match status" value="1"/>
</dbReference>
<dbReference type="PANTHER" id="PTHR30576:SF0">
    <property type="entry name" value="UNDECAPRENYL-PHOSPHATE N-ACETYLGALACTOSAMINYL 1-PHOSPHATE TRANSFERASE-RELATED"/>
    <property type="match status" value="1"/>
</dbReference>